<dbReference type="AlphaFoldDB" id="Q6K8R3"/>
<evidence type="ECO:0000313" key="3">
    <source>
        <dbReference type="Proteomes" id="UP000000763"/>
    </source>
</evidence>
<accession>Q6K8R3</accession>
<sequence length="145" mass="15645">MESAAARTTTTSASVFVFLCLLFAVAALQCAATVDAARQLRPAADDGGRRAAPALVQSQDAAAYATLRERSPARSTTTVMAWTAQLPAGPSQKGPEKVKLAWYGFHCITKSPSCWGWRRKKGRGRGKGRGGDLIERLMHLMHARM</sequence>
<name>Q6K8R3_ORYSJ</name>
<dbReference type="Proteomes" id="UP000000763">
    <property type="component" value="Chromosome 2"/>
</dbReference>
<organism evidence="2 3">
    <name type="scientific">Oryza sativa subsp. japonica</name>
    <name type="common">Rice</name>
    <dbReference type="NCBI Taxonomy" id="39947"/>
    <lineage>
        <taxon>Eukaryota</taxon>
        <taxon>Viridiplantae</taxon>
        <taxon>Streptophyta</taxon>
        <taxon>Embryophyta</taxon>
        <taxon>Tracheophyta</taxon>
        <taxon>Spermatophyta</taxon>
        <taxon>Magnoliopsida</taxon>
        <taxon>Liliopsida</taxon>
        <taxon>Poales</taxon>
        <taxon>Poaceae</taxon>
        <taxon>BOP clade</taxon>
        <taxon>Oryzoideae</taxon>
        <taxon>Oryzeae</taxon>
        <taxon>Oryzinae</taxon>
        <taxon>Oryza</taxon>
        <taxon>Oryza sativa</taxon>
    </lineage>
</organism>
<gene>
    <name evidence="2" type="primary">OJ1058_F07.17</name>
</gene>
<reference evidence="3" key="1">
    <citation type="journal article" date="2005" name="Nature">
        <title>The map-based sequence of the rice genome.</title>
        <authorList>
            <consortium name="International rice genome sequencing project (IRGSP)"/>
            <person name="Matsumoto T."/>
            <person name="Wu J."/>
            <person name="Kanamori H."/>
            <person name="Katayose Y."/>
            <person name="Fujisawa M."/>
            <person name="Namiki N."/>
            <person name="Mizuno H."/>
            <person name="Yamamoto K."/>
            <person name="Antonio B.A."/>
            <person name="Baba T."/>
            <person name="Sakata K."/>
            <person name="Nagamura Y."/>
            <person name="Aoki H."/>
            <person name="Arikawa K."/>
            <person name="Arita K."/>
            <person name="Bito T."/>
            <person name="Chiden Y."/>
            <person name="Fujitsuka N."/>
            <person name="Fukunaka R."/>
            <person name="Hamada M."/>
            <person name="Harada C."/>
            <person name="Hayashi A."/>
            <person name="Hijishita S."/>
            <person name="Honda M."/>
            <person name="Hosokawa S."/>
            <person name="Ichikawa Y."/>
            <person name="Idonuma A."/>
            <person name="Iijima M."/>
            <person name="Ikeda M."/>
            <person name="Ikeno M."/>
            <person name="Ito K."/>
            <person name="Ito S."/>
            <person name="Ito T."/>
            <person name="Ito Y."/>
            <person name="Ito Y."/>
            <person name="Iwabuchi A."/>
            <person name="Kamiya K."/>
            <person name="Karasawa W."/>
            <person name="Kurita K."/>
            <person name="Katagiri S."/>
            <person name="Kikuta A."/>
            <person name="Kobayashi H."/>
            <person name="Kobayashi N."/>
            <person name="Machita K."/>
            <person name="Maehara T."/>
            <person name="Masukawa M."/>
            <person name="Mizubayashi T."/>
            <person name="Mukai Y."/>
            <person name="Nagasaki H."/>
            <person name="Nagata Y."/>
            <person name="Naito S."/>
            <person name="Nakashima M."/>
            <person name="Nakama Y."/>
            <person name="Nakamichi Y."/>
            <person name="Nakamura M."/>
            <person name="Meguro A."/>
            <person name="Negishi M."/>
            <person name="Ohta I."/>
            <person name="Ohta T."/>
            <person name="Okamoto M."/>
            <person name="Ono N."/>
            <person name="Saji S."/>
            <person name="Sakaguchi M."/>
            <person name="Sakai K."/>
            <person name="Shibata M."/>
            <person name="Shimokawa T."/>
            <person name="Song J."/>
            <person name="Takazaki Y."/>
            <person name="Terasawa K."/>
            <person name="Tsugane M."/>
            <person name="Tsuji K."/>
            <person name="Ueda S."/>
            <person name="Waki K."/>
            <person name="Yamagata H."/>
            <person name="Yamamoto M."/>
            <person name="Yamamoto S."/>
            <person name="Yamane H."/>
            <person name="Yoshiki S."/>
            <person name="Yoshihara R."/>
            <person name="Yukawa K."/>
            <person name="Zhong H."/>
            <person name="Yano M."/>
            <person name="Yuan Q."/>
            <person name="Ouyang S."/>
            <person name="Liu J."/>
            <person name="Jones K.M."/>
            <person name="Gansberger K."/>
            <person name="Moffat K."/>
            <person name="Hill J."/>
            <person name="Bera J."/>
            <person name="Fadrosh D."/>
            <person name="Jin S."/>
            <person name="Johri S."/>
            <person name="Kim M."/>
            <person name="Overton L."/>
            <person name="Reardon M."/>
            <person name="Tsitrin T."/>
            <person name="Vuong H."/>
            <person name="Weaver B."/>
            <person name="Ciecko A."/>
            <person name="Tallon L."/>
            <person name="Jackson J."/>
            <person name="Pai G."/>
            <person name="Aken S.V."/>
            <person name="Utterback T."/>
            <person name="Reidmuller S."/>
            <person name="Feldblyum T."/>
            <person name="Hsiao J."/>
            <person name="Zismann V."/>
            <person name="Iobst S."/>
            <person name="de Vazeille A.R."/>
            <person name="Buell C.R."/>
            <person name="Ying K."/>
            <person name="Li Y."/>
            <person name="Lu T."/>
            <person name="Huang Y."/>
            <person name="Zhao Q."/>
            <person name="Feng Q."/>
            <person name="Zhang L."/>
            <person name="Zhu J."/>
            <person name="Weng Q."/>
            <person name="Mu J."/>
            <person name="Lu Y."/>
            <person name="Fan D."/>
            <person name="Liu Y."/>
            <person name="Guan J."/>
            <person name="Zhang Y."/>
            <person name="Yu S."/>
            <person name="Liu X."/>
            <person name="Zhang Y."/>
            <person name="Hong G."/>
            <person name="Han B."/>
            <person name="Choisne N."/>
            <person name="Demange N."/>
            <person name="Orjeda G."/>
            <person name="Samain S."/>
            <person name="Cattolico L."/>
            <person name="Pelletier E."/>
            <person name="Couloux A."/>
            <person name="Segurens B."/>
            <person name="Wincker P."/>
            <person name="D'Hont A."/>
            <person name="Scarpelli C."/>
            <person name="Weissenbach J."/>
            <person name="Salanoubat M."/>
            <person name="Quetier F."/>
            <person name="Yu Y."/>
            <person name="Kim H.R."/>
            <person name="Rambo T."/>
            <person name="Currie J."/>
            <person name="Collura K."/>
            <person name="Luo M."/>
            <person name="Yang T."/>
            <person name="Ammiraju J.S.S."/>
            <person name="Engler F."/>
            <person name="Soderlund C."/>
            <person name="Wing R.A."/>
            <person name="Palmer L.E."/>
            <person name="de la Bastide M."/>
            <person name="Spiegel L."/>
            <person name="Nascimento L."/>
            <person name="Zutavern T."/>
            <person name="O'Shaughnessy A."/>
            <person name="Dike S."/>
            <person name="Dedhia N."/>
            <person name="Preston R."/>
            <person name="Balija V."/>
            <person name="McCombie W.R."/>
            <person name="Chow T."/>
            <person name="Chen H."/>
            <person name="Chung M."/>
            <person name="Chen C."/>
            <person name="Shaw J."/>
            <person name="Wu H."/>
            <person name="Hsiao K."/>
            <person name="Chao Y."/>
            <person name="Chu M."/>
            <person name="Cheng C."/>
            <person name="Hour A."/>
            <person name="Lee P."/>
            <person name="Lin S."/>
            <person name="Lin Y."/>
            <person name="Liou J."/>
            <person name="Liu S."/>
            <person name="Hsing Y."/>
            <person name="Raghuvanshi S."/>
            <person name="Mohanty A."/>
            <person name="Bharti A.K."/>
            <person name="Gaur A."/>
            <person name="Gupta V."/>
            <person name="Kumar D."/>
            <person name="Ravi V."/>
            <person name="Vij S."/>
            <person name="Kapur A."/>
            <person name="Khurana P."/>
            <person name="Khurana P."/>
            <person name="Khurana J.P."/>
            <person name="Tyagi A.K."/>
            <person name="Gaikwad K."/>
            <person name="Singh A."/>
            <person name="Dalal V."/>
            <person name="Srivastava S."/>
            <person name="Dixit A."/>
            <person name="Pal A.K."/>
            <person name="Ghazi I.A."/>
            <person name="Yadav M."/>
            <person name="Pandit A."/>
            <person name="Bhargava A."/>
            <person name="Sureshbabu K."/>
            <person name="Batra K."/>
            <person name="Sharma T.R."/>
            <person name="Mohapatra T."/>
            <person name="Singh N.K."/>
            <person name="Messing J."/>
            <person name="Nelson A.B."/>
            <person name="Fuks G."/>
            <person name="Kavchok S."/>
            <person name="Keizer G."/>
            <person name="Linton E."/>
            <person name="Llaca V."/>
            <person name="Song R."/>
            <person name="Tanyolac B."/>
            <person name="Young S."/>
            <person name="Ho-Il K."/>
            <person name="Hahn J.H."/>
            <person name="Sangsakoo G."/>
            <person name="Vanavichit A."/>
            <person name="de Mattos Luiz.A.T."/>
            <person name="Zimmer P.D."/>
            <person name="Malone G."/>
            <person name="Dellagostin O."/>
            <person name="de Oliveira A.C."/>
            <person name="Bevan M."/>
            <person name="Bancroft I."/>
            <person name="Minx P."/>
            <person name="Cordum H."/>
            <person name="Wilson R."/>
            <person name="Cheng Z."/>
            <person name="Jin W."/>
            <person name="Jiang J."/>
            <person name="Leong S.A."/>
            <person name="Iwama H."/>
            <person name="Gojobori T."/>
            <person name="Itoh T."/>
            <person name="Niimura Y."/>
            <person name="Fujii Y."/>
            <person name="Habara T."/>
            <person name="Sakai H."/>
            <person name="Sato Y."/>
            <person name="Wilson G."/>
            <person name="Kumar K."/>
            <person name="McCouch S."/>
            <person name="Juretic N."/>
            <person name="Hoen D."/>
            <person name="Wright S."/>
            <person name="Bruskiewich R."/>
            <person name="Bureau T."/>
            <person name="Miyao A."/>
            <person name="Hirochika H."/>
            <person name="Nishikawa T."/>
            <person name="Kadowaki K."/>
            <person name="Sugiura M."/>
            <person name="Burr B."/>
            <person name="Sasaki T."/>
        </authorList>
    </citation>
    <scope>NUCLEOTIDE SEQUENCE [LARGE SCALE GENOMIC DNA]</scope>
    <source>
        <strain evidence="3">cv. Nipponbare</strain>
    </source>
</reference>
<keyword evidence="1" id="KW-0732">Signal</keyword>
<dbReference type="EMBL" id="AP004111">
    <property type="protein sequence ID" value="BAD19329.1"/>
    <property type="molecule type" value="Genomic_DNA"/>
</dbReference>
<proteinExistence type="predicted"/>
<feature type="chain" id="PRO_5004275496" evidence="1">
    <location>
        <begin position="28"/>
        <end position="145"/>
    </location>
</feature>
<protein>
    <submittedName>
        <fullName evidence="2">Uncharacterized protein</fullName>
    </submittedName>
</protein>
<evidence type="ECO:0000256" key="1">
    <source>
        <dbReference type="SAM" id="SignalP"/>
    </source>
</evidence>
<feature type="signal peptide" evidence="1">
    <location>
        <begin position="1"/>
        <end position="27"/>
    </location>
</feature>
<evidence type="ECO:0000313" key="2">
    <source>
        <dbReference type="EMBL" id="BAD19329.1"/>
    </source>
</evidence>
<reference evidence="3" key="2">
    <citation type="journal article" date="2008" name="Nucleic Acids Res.">
        <title>The rice annotation project database (RAP-DB): 2008 update.</title>
        <authorList>
            <consortium name="The rice annotation project (RAP)"/>
        </authorList>
    </citation>
    <scope>GENOME REANNOTATION</scope>
    <source>
        <strain evidence="3">cv. Nipponbare</strain>
    </source>
</reference>